<dbReference type="PANTHER" id="PTHR23501:SF197">
    <property type="entry name" value="COMD"/>
    <property type="match status" value="1"/>
</dbReference>
<dbReference type="GO" id="GO:0022857">
    <property type="term" value="F:transmembrane transporter activity"/>
    <property type="evidence" value="ECO:0007669"/>
    <property type="project" value="InterPro"/>
</dbReference>
<keyword evidence="3 5" id="KW-1133">Transmembrane helix</keyword>
<dbReference type="AlphaFoldDB" id="A0A4P6K553"/>
<accession>A0A4P6K553</accession>
<sequence length="172" mass="18698">MLMTFIAALDQTIVATALPRIVADLQVFDLIVWVTTLFLLTSTVTIPLYGKLSDLFGRKTIFMVALVFFRQLGQSIGLAALGAVVTTSYIPAFSAALPAELKQHMPSRLLAIFENLLVLLSPDILTPIRASFAHAGAQGLATFDQEALPTFQRCALCWACHMAAYRPPRASS</sequence>
<evidence type="ECO:0000256" key="4">
    <source>
        <dbReference type="ARBA" id="ARBA00023136"/>
    </source>
</evidence>
<name>A0A4P6K553_KTERU</name>
<evidence type="ECO:0000256" key="5">
    <source>
        <dbReference type="SAM" id="Phobius"/>
    </source>
</evidence>
<dbReference type="OrthoDB" id="9807274at2"/>
<keyword evidence="2 5" id="KW-0812">Transmembrane</keyword>
<organism evidence="7 8">
    <name type="scientific">Ktedonosporobacter rubrisoli</name>
    <dbReference type="NCBI Taxonomy" id="2509675"/>
    <lineage>
        <taxon>Bacteria</taxon>
        <taxon>Bacillati</taxon>
        <taxon>Chloroflexota</taxon>
        <taxon>Ktedonobacteria</taxon>
        <taxon>Ktedonobacterales</taxon>
        <taxon>Ktedonosporobacteraceae</taxon>
        <taxon>Ktedonosporobacter</taxon>
    </lineage>
</organism>
<evidence type="ECO:0000256" key="1">
    <source>
        <dbReference type="ARBA" id="ARBA00004651"/>
    </source>
</evidence>
<dbReference type="InterPro" id="IPR020846">
    <property type="entry name" value="MFS_dom"/>
</dbReference>
<keyword evidence="8" id="KW-1185">Reference proteome</keyword>
<dbReference type="GO" id="GO:0005886">
    <property type="term" value="C:plasma membrane"/>
    <property type="evidence" value="ECO:0007669"/>
    <property type="project" value="UniProtKB-SubCell"/>
</dbReference>
<dbReference type="PROSITE" id="PS50850">
    <property type="entry name" value="MFS"/>
    <property type="match status" value="1"/>
</dbReference>
<gene>
    <name evidence="7" type="ORF">EPA93_15910</name>
</gene>
<evidence type="ECO:0000313" key="8">
    <source>
        <dbReference type="Proteomes" id="UP000290365"/>
    </source>
</evidence>
<dbReference type="KEGG" id="kbs:EPA93_15910"/>
<dbReference type="PANTHER" id="PTHR23501">
    <property type="entry name" value="MAJOR FACILITATOR SUPERFAMILY"/>
    <property type="match status" value="1"/>
</dbReference>
<feature type="domain" description="Major facilitator superfamily (MFS) profile" evidence="6">
    <location>
        <begin position="1"/>
        <end position="172"/>
    </location>
</feature>
<keyword evidence="4 5" id="KW-0472">Membrane</keyword>
<dbReference type="InterPro" id="IPR036259">
    <property type="entry name" value="MFS_trans_sf"/>
</dbReference>
<dbReference type="Proteomes" id="UP000290365">
    <property type="component" value="Chromosome"/>
</dbReference>
<evidence type="ECO:0000313" key="7">
    <source>
        <dbReference type="EMBL" id="QBD83487.1"/>
    </source>
</evidence>
<evidence type="ECO:0000256" key="3">
    <source>
        <dbReference type="ARBA" id="ARBA00022989"/>
    </source>
</evidence>
<feature type="transmembrane region" description="Helical" evidence="5">
    <location>
        <begin position="31"/>
        <end position="49"/>
    </location>
</feature>
<evidence type="ECO:0000256" key="2">
    <source>
        <dbReference type="ARBA" id="ARBA00022692"/>
    </source>
</evidence>
<evidence type="ECO:0000259" key="6">
    <source>
        <dbReference type="PROSITE" id="PS50850"/>
    </source>
</evidence>
<dbReference type="InterPro" id="IPR011701">
    <property type="entry name" value="MFS"/>
</dbReference>
<dbReference type="SUPFAM" id="SSF103473">
    <property type="entry name" value="MFS general substrate transporter"/>
    <property type="match status" value="1"/>
</dbReference>
<protein>
    <submittedName>
        <fullName evidence="7">MFS transporter</fullName>
    </submittedName>
</protein>
<dbReference type="Gene3D" id="1.20.1720.10">
    <property type="entry name" value="Multidrug resistance protein D"/>
    <property type="match status" value="1"/>
</dbReference>
<reference evidence="7 8" key="1">
    <citation type="submission" date="2019-01" db="EMBL/GenBank/DDBJ databases">
        <title>Ktedonosporobacter rubrisoli SCAWS-G2.</title>
        <authorList>
            <person name="Huang Y."/>
            <person name="Yan B."/>
        </authorList>
    </citation>
    <scope>NUCLEOTIDE SEQUENCE [LARGE SCALE GENOMIC DNA]</scope>
    <source>
        <strain evidence="7 8">SCAWS-G2</strain>
    </source>
</reference>
<dbReference type="Pfam" id="PF07690">
    <property type="entry name" value="MFS_1"/>
    <property type="match status" value="1"/>
</dbReference>
<proteinExistence type="predicted"/>
<comment type="subcellular location">
    <subcellularLocation>
        <location evidence="1">Cell membrane</location>
        <topology evidence="1">Multi-pass membrane protein</topology>
    </subcellularLocation>
</comment>
<dbReference type="EMBL" id="CP035758">
    <property type="protein sequence ID" value="QBD83487.1"/>
    <property type="molecule type" value="Genomic_DNA"/>
</dbReference>